<evidence type="ECO:0000256" key="4">
    <source>
        <dbReference type="ARBA" id="ARBA00023319"/>
    </source>
</evidence>
<evidence type="ECO:0000256" key="1">
    <source>
        <dbReference type="ARBA" id="ARBA00022729"/>
    </source>
</evidence>
<keyword evidence="4" id="KW-0393">Immunoglobulin domain</keyword>
<reference evidence="7" key="1">
    <citation type="submission" date="2025-08" db="UniProtKB">
        <authorList>
            <consortium name="Ensembl"/>
        </authorList>
    </citation>
    <scope>IDENTIFICATION</scope>
</reference>
<dbReference type="SUPFAM" id="SSF48726">
    <property type="entry name" value="Immunoglobulin"/>
    <property type="match status" value="1"/>
</dbReference>
<evidence type="ECO:0000313" key="8">
    <source>
        <dbReference type="Proteomes" id="UP000472260"/>
    </source>
</evidence>
<evidence type="ECO:0000256" key="3">
    <source>
        <dbReference type="ARBA" id="ARBA00023170"/>
    </source>
</evidence>
<reference evidence="7" key="2">
    <citation type="submission" date="2025-09" db="UniProtKB">
        <authorList>
            <consortium name="Ensembl"/>
        </authorList>
    </citation>
    <scope>IDENTIFICATION</scope>
</reference>
<accession>A0A671SU13</accession>
<sequence length="191" mass="22095">VSFGCFLSTCLKKHLMKNQKAQNLKLDRIQSAFEGATVTINCTYQTAFTNPTLFWYQQKVSGIPKYMLNKFSKSGNSEEEFKDRFHANLSKTSVPLTIQDVRVSDSAVYYCALQPTVTETHSTLIQELQQCSNHSLNFPHPSVLLWDCPVFFISGPKYSSHLHYIFMLMNDESRHRQIWLIHKLIDEPKIK</sequence>
<dbReference type="GO" id="GO:0042101">
    <property type="term" value="C:T cell receptor complex"/>
    <property type="evidence" value="ECO:0007669"/>
    <property type="project" value="UniProtKB-KW"/>
</dbReference>
<dbReference type="SMART" id="SM00409">
    <property type="entry name" value="IG"/>
    <property type="match status" value="1"/>
</dbReference>
<dbReference type="PANTHER" id="PTHR19367:SF18">
    <property type="entry name" value="T CELL RECEPTOR ALPHA VARIABLE 16"/>
    <property type="match status" value="1"/>
</dbReference>
<keyword evidence="2" id="KW-1064">Adaptive immunity</keyword>
<organism evidence="7 8">
    <name type="scientific">Sinocyclocheilus anshuiensis</name>
    <dbReference type="NCBI Taxonomy" id="1608454"/>
    <lineage>
        <taxon>Eukaryota</taxon>
        <taxon>Metazoa</taxon>
        <taxon>Chordata</taxon>
        <taxon>Craniata</taxon>
        <taxon>Vertebrata</taxon>
        <taxon>Euteleostomi</taxon>
        <taxon>Actinopterygii</taxon>
        <taxon>Neopterygii</taxon>
        <taxon>Teleostei</taxon>
        <taxon>Ostariophysi</taxon>
        <taxon>Cypriniformes</taxon>
        <taxon>Cyprinidae</taxon>
        <taxon>Cyprininae</taxon>
        <taxon>Sinocyclocheilus</taxon>
    </lineage>
</organism>
<keyword evidence="1" id="KW-0732">Signal</keyword>
<proteinExistence type="predicted"/>
<feature type="domain" description="Ig-like" evidence="6">
    <location>
        <begin position="34"/>
        <end position="122"/>
    </location>
</feature>
<evidence type="ECO:0000256" key="5">
    <source>
        <dbReference type="ARBA" id="ARBA00043266"/>
    </source>
</evidence>
<dbReference type="InterPro" id="IPR003599">
    <property type="entry name" value="Ig_sub"/>
</dbReference>
<evidence type="ECO:0000259" key="6">
    <source>
        <dbReference type="PROSITE" id="PS50835"/>
    </source>
</evidence>
<dbReference type="PANTHER" id="PTHR19367">
    <property type="entry name" value="T-CELL RECEPTOR ALPHA CHAIN V REGION"/>
    <property type="match status" value="1"/>
</dbReference>
<dbReference type="GO" id="GO:0002250">
    <property type="term" value="P:adaptive immune response"/>
    <property type="evidence" value="ECO:0007669"/>
    <property type="project" value="UniProtKB-KW"/>
</dbReference>
<dbReference type="Proteomes" id="UP000472260">
    <property type="component" value="Unassembled WGS sequence"/>
</dbReference>
<dbReference type="InterPro" id="IPR013783">
    <property type="entry name" value="Ig-like_fold"/>
</dbReference>
<keyword evidence="5" id="KW-0391">Immunity</keyword>
<keyword evidence="8" id="KW-1185">Reference proteome</keyword>
<name>A0A671SU13_9TELE</name>
<evidence type="ECO:0000313" key="7">
    <source>
        <dbReference type="Ensembl" id="ENSSANP00000099521.1"/>
    </source>
</evidence>
<dbReference type="Ensembl" id="ENSSANT00000105666.1">
    <property type="protein sequence ID" value="ENSSANP00000099521.1"/>
    <property type="gene ID" value="ENSSANG00000048961.1"/>
</dbReference>
<dbReference type="PROSITE" id="PS50835">
    <property type="entry name" value="IG_LIKE"/>
    <property type="match status" value="1"/>
</dbReference>
<dbReference type="InterPro" id="IPR013106">
    <property type="entry name" value="Ig_V-set"/>
</dbReference>
<keyword evidence="5" id="KW-1279">T cell receptor</keyword>
<dbReference type="Pfam" id="PF07686">
    <property type="entry name" value="V-set"/>
    <property type="match status" value="1"/>
</dbReference>
<protein>
    <recommendedName>
        <fullName evidence="6">Ig-like domain-containing protein</fullName>
    </recommendedName>
</protein>
<dbReference type="InterPro" id="IPR007110">
    <property type="entry name" value="Ig-like_dom"/>
</dbReference>
<dbReference type="InterPro" id="IPR036179">
    <property type="entry name" value="Ig-like_dom_sf"/>
</dbReference>
<dbReference type="SMART" id="SM00406">
    <property type="entry name" value="IGv"/>
    <property type="match status" value="1"/>
</dbReference>
<evidence type="ECO:0000256" key="2">
    <source>
        <dbReference type="ARBA" id="ARBA00023130"/>
    </source>
</evidence>
<keyword evidence="3" id="KW-0675">Receptor</keyword>
<dbReference type="InterPro" id="IPR051287">
    <property type="entry name" value="TCR_variable_region"/>
</dbReference>
<dbReference type="Gene3D" id="2.60.40.10">
    <property type="entry name" value="Immunoglobulins"/>
    <property type="match status" value="1"/>
</dbReference>
<dbReference type="AlphaFoldDB" id="A0A671SU13"/>